<protein>
    <submittedName>
        <fullName evidence="1">Uncharacterized protein</fullName>
    </submittedName>
</protein>
<keyword evidence="2" id="KW-1185">Reference proteome</keyword>
<evidence type="ECO:0000313" key="1">
    <source>
        <dbReference type="EMBL" id="KAG5452348.1"/>
    </source>
</evidence>
<dbReference type="OrthoDB" id="734129at2759"/>
<dbReference type="InParanoid" id="A0A419PDD9"/>
<comment type="caution">
    <text evidence="1">The sequence shown here is derived from an EMBL/GenBank/DDBJ whole genome shotgun (WGS) entry which is preliminary data.</text>
</comment>
<dbReference type="EMBL" id="NIRI02000042">
    <property type="protein sequence ID" value="KAG5452348.1"/>
    <property type="molecule type" value="Genomic_DNA"/>
</dbReference>
<accession>A0A419PDD9</accession>
<dbReference type="Proteomes" id="UP000286415">
    <property type="component" value="Unassembled WGS sequence"/>
</dbReference>
<evidence type="ECO:0000313" key="2">
    <source>
        <dbReference type="Proteomes" id="UP000286415"/>
    </source>
</evidence>
<gene>
    <name evidence="1" type="ORF">CSKR_105224</name>
</gene>
<reference evidence="1 2" key="1">
    <citation type="journal article" date="2018" name="Biotechnol. Adv.">
        <title>Improved genomic resources and new bioinformatic workflow for the carcinogenic parasite Clonorchis sinensis: Biotechnological implications.</title>
        <authorList>
            <person name="Wang D."/>
            <person name="Korhonen P.K."/>
            <person name="Gasser R.B."/>
            <person name="Young N.D."/>
        </authorList>
    </citation>
    <scope>NUCLEOTIDE SEQUENCE [LARGE SCALE GENOMIC DNA]</scope>
    <source>
        <strain evidence="1">Cs-k2</strain>
    </source>
</reference>
<dbReference type="AlphaFoldDB" id="A0A419PDD9"/>
<organism evidence="1 2">
    <name type="scientific">Clonorchis sinensis</name>
    <name type="common">Chinese liver fluke</name>
    <dbReference type="NCBI Taxonomy" id="79923"/>
    <lineage>
        <taxon>Eukaryota</taxon>
        <taxon>Metazoa</taxon>
        <taxon>Spiralia</taxon>
        <taxon>Lophotrochozoa</taxon>
        <taxon>Platyhelminthes</taxon>
        <taxon>Trematoda</taxon>
        <taxon>Digenea</taxon>
        <taxon>Opisthorchiida</taxon>
        <taxon>Opisthorchiata</taxon>
        <taxon>Opisthorchiidae</taxon>
        <taxon>Clonorchis</taxon>
    </lineage>
</organism>
<name>A0A419PDD9_CLOSI</name>
<proteinExistence type="predicted"/>
<sequence length="155" mass="17085">MHRRLKNRSFLTAQTQRLLSGGGMTQWLQRELTEWKVPGSTPISASRLPMSRLGQPGSIPALVLPSGNMAGGEMSQWIEREFTDRKVRGSNLTSASRLSLSRVGQPDSIPALMLPSGGMAVRHRKSVTAERFSFLISVHKKLLGIVISEGYTKKL</sequence>
<reference evidence="1 2" key="2">
    <citation type="journal article" date="2021" name="Genomics">
        <title>High-quality reference genome for Clonorchis sinensis.</title>
        <authorList>
            <person name="Young N.D."/>
            <person name="Stroehlein A.J."/>
            <person name="Kinkar L."/>
            <person name="Wang T."/>
            <person name="Sohn W.M."/>
            <person name="Chang B.C.H."/>
            <person name="Kaur P."/>
            <person name="Weisz D."/>
            <person name="Dudchenko O."/>
            <person name="Aiden E.L."/>
            <person name="Korhonen P.K."/>
            <person name="Gasser R.B."/>
        </authorList>
    </citation>
    <scope>NUCLEOTIDE SEQUENCE [LARGE SCALE GENOMIC DNA]</scope>
    <source>
        <strain evidence="1">Cs-k2</strain>
    </source>
</reference>